<protein>
    <submittedName>
        <fullName evidence="1">Anti-sigma-regulatory factor</fullName>
        <ecNumber evidence="1">2.7.11.1</ecNumber>
    </submittedName>
</protein>
<dbReference type="Gene3D" id="3.30.565.10">
    <property type="entry name" value="Histidine kinase-like ATPase, C-terminal domain"/>
    <property type="match status" value="1"/>
</dbReference>
<proteinExistence type="predicted"/>
<name>A0A448DVQ7_PSEFL</name>
<keyword evidence="1" id="KW-0808">Transferase</keyword>
<dbReference type="EC" id="2.7.11.1" evidence="1"/>
<dbReference type="GO" id="GO:0004674">
    <property type="term" value="F:protein serine/threonine kinase activity"/>
    <property type="evidence" value="ECO:0007669"/>
    <property type="project" value="UniProtKB-EC"/>
</dbReference>
<dbReference type="AlphaFoldDB" id="A0A448DVQ7"/>
<dbReference type="SUPFAM" id="SSF55874">
    <property type="entry name" value="ATPase domain of HSP90 chaperone/DNA topoisomerase II/histidine kinase"/>
    <property type="match status" value="1"/>
</dbReference>
<gene>
    <name evidence="1" type="primary">rsbT_2</name>
    <name evidence="1" type="ORF">NCTC9428_02455</name>
</gene>
<dbReference type="Proteomes" id="UP000281909">
    <property type="component" value="Chromosome"/>
</dbReference>
<evidence type="ECO:0000313" key="2">
    <source>
        <dbReference type="Proteomes" id="UP000281909"/>
    </source>
</evidence>
<dbReference type="EMBL" id="LR134318">
    <property type="protein sequence ID" value="VEF10842.1"/>
    <property type="molecule type" value="Genomic_DNA"/>
</dbReference>
<evidence type="ECO:0000313" key="1">
    <source>
        <dbReference type="EMBL" id="VEF10842.1"/>
    </source>
</evidence>
<sequence length="74" mass="7847">MEWQIVDSAKQSGLRLTFRDHGPGISDLNLAMTDGWTSAGGPGLGVTGPKRLVDNFEINTAPGAGTCVMICKWV</sequence>
<dbReference type="InterPro" id="IPR036890">
    <property type="entry name" value="HATPase_C_sf"/>
</dbReference>
<organism evidence="1 2">
    <name type="scientific">Pseudomonas fluorescens</name>
    <dbReference type="NCBI Taxonomy" id="294"/>
    <lineage>
        <taxon>Bacteria</taxon>
        <taxon>Pseudomonadati</taxon>
        <taxon>Pseudomonadota</taxon>
        <taxon>Gammaproteobacteria</taxon>
        <taxon>Pseudomonadales</taxon>
        <taxon>Pseudomonadaceae</taxon>
        <taxon>Pseudomonas</taxon>
    </lineage>
</organism>
<accession>A0A448DVQ7</accession>
<reference evidence="1 2" key="1">
    <citation type="submission" date="2018-12" db="EMBL/GenBank/DDBJ databases">
        <authorList>
            <consortium name="Pathogen Informatics"/>
        </authorList>
    </citation>
    <scope>NUCLEOTIDE SEQUENCE [LARGE SCALE GENOMIC DNA]</scope>
    <source>
        <strain evidence="1 2">NCTC9428</strain>
    </source>
</reference>